<accession>A0ABS9BYB0</accession>
<feature type="domain" description="Intradiol ring-cleavage dioxygenases" evidence="1">
    <location>
        <begin position="66"/>
        <end position="150"/>
    </location>
</feature>
<dbReference type="PANTHER" id="PTHR34315:SF1">
    <property type="entry name" value="INTRADIOL RING-CLEAVAGE DIOXYGENASES DOMAIN-CONTAINING PROTEIN-RELATED"/>
    <property type="match status" value="1"/>
</dbReference>
<sequence length="228" mass="24789">MKKRDFIKKTLAGFGGVVALPHTIVGQGPANPQLDDLAACEKTPSEMRGPFPIKTPTELMRANIVTDRKGVALLINLKIQDQSEDCKPIAGAQVDVWHCDADGNYSEYGANRLQEADYRNVSFLRGRQTTDQNGEVSFISIFPGWYPGRAPHIHVEVIKDGKSLLATQVAFPESSTSVVYSTQGYKGKEDTPNADDGLFRNSLAGNMADSVTGNLKDGFTLKKTITVA</sequence>
<dbReference type="InterPro" id="IPR015889">
    <property type="entry name" value="Intradiol_dOase_core"/>
</dbReference>
<evidence type="ECO:0000259" key="1">
    <source>
        <dbReference type="Pfam" id="PF00775"/>
    </source>
</evidence>
<proteinExistence type="predicted"/>
<dbReference type="PANTHER" id="PTHR34315">
    <property type="match status" value="1"/>
</dbReference>
<dbReference type="InterPro" id="IPR000627">
    <property type="entry name" value="Intradiol_dOase_C"/>
</dbReference>
<keyword evidence="3" id="KW-1185">Reference proteome</keyword>
<dbReference type="GO" id="GO:0051213">
    <property type="term" value="F:dioxygenase activity"/>
    <property type="evidence" value="ECO:0007669"/>
    <property type="project" value="UniProtKB-KW"/>
</dbReference>
<reference evidence="2 3" key="1">
    <citation type="submission" date="2022-01" db="EMBL/GenBank/DDBJ databases">
        <title>Mariniradius saccharolyticus sp. nov., isolated from sediment of a river.</title>
        <authorList>
            <person name="Liu H."/>
        </authorList>
    </citation>
    <scope>NUCLEOTIDE SEQUENCE [LARGE SCALE GENOMIC DNA]</scope>
    <source>
        <strain evidence="2 3">RY-2</strain>
    </source>
</reference>
<organism evidence="2 3">
    <name type="scientific">Mariniradius sediminis</name>
    <dbReference type="NCBI Taxonomy" id="2909237"/>
    <lineage>
        <taxon>Bacteria</taxon>
        <taxon>Pseudomonadati</taxon>
        <taxon>Bacteroidota</taxon>
        <taxon>Cytophagia</taxon>
        <taxon>Cytophagales</taxon>
        <taxon>Cyclobacteriaceae</taxon>
        <taxon>Mariniradius</taxon>
    </lineage>
</organism>
<name>A0ABS9BYB0_9BACT</name>
<dbReference type="Pfam" id="PF00775">
    <property type="entry name" value="Dioxygenase_C"/>
    <property type="match status" value="1"/>
</dbReference>
<keyword evidence="2" id="KW-0560">Oxidoreductase</keyword>
<evidence type="ECO:0000313" key="2">
    <source>
        <dbReference type="EMBL" id="MCF1752330.1"/>
    </source>
</evidence>
<comment type="caution">
    <text evidence="2">The sequence shown here is derived from an EMBL/GenBank/DDBJ whole genome shotgun (WGS) entry which is preliminary data.</text>
</comment>
<dbReference type="Gene3D" id="2.60.130.10">
    <property type="entry name" value="Aromatic compound dioxygenase"/>
    <property type="match status" value="1"/>
</dbReference>
<protein>
    <submittedName>
        <fullName evidence="2">Intradiol ring-cleavage dioxygenase</fullName>
    </submittedName>
</protein>
<keyword evidence="2" id="KW-0223">Dioxygenase</keyword>
<dbReference type="EMBL" id="JAKEVZ010000011">
    <property type="protein sequence ID" value="MCF1752330.1"/>
    <property type="molecule type" value="Genomic_DNA"/>
</dbReference>
<dbReference type="Proteomes" id="UP001201449">
    <property type="component" value="Unassembled WGS sequence"/>
</dbReference>
<gene>
    <name evidence="2" type="ORF">L0U89_14800</name>
</gene>
<evidence type="ECO:0000313" key="3">
    <source>
        <dbReference type="Proteomes" id="UP001201449"/>
    </source>
</evidence>
<dbReference type="SUPFAM" id="SSF49482">
    <property type="entry name" value="Aromatic compound dioxygenase"/>
    <property type="match status" value="1"/>
</dbReference>
<dbReference type="RefSeq" id="WP_234862226.1">
    <property type="nucleotide sequence ID" value="NZ_JAKEVZ010000011.1"/>
</dbReference>